<dbReference type="PANTHER" id="PTHR13018">
    <property type="entry name" value="PROBABLE MEMBRANE PROTEIN DUF221-RELATED"/>
    <property type="match status" value="1"/>
</dbReference>
<dbReference type="InterPro" id="IPR045122">
    <property type="entry name" value="Csc1-like"/>
</dbReference>
<proteinExistence type="predicted"/>
<feature type="domain" description="CSC1/OSCA1-like N-terminal transmembrane" evidence="2">
    <location>
        <begin position="61"/>
        <end position="134"/>
    </location>
</feature>
<evidence type="ECO:0000313" key="3">
    <source>
        <dbReference type="EMBL" id="GFY01119.1"/>
    </source>
</evidence>
<name>A0A8X6VB73_TRICX</name>
<accession>A0A8X6VB73</accession>
<evidence type="ECO:0000259" key="2">
    <source>
        <dbReference type="Pfam" id="PF13967"/>
    </source>
</evidence>
<comment type="caution">
    <text evidence="3">The sequence shown here is derived from an EMBL/GenBank/DDBJ whole genome shotgun (WGS) entry which is preliminary data.</text>
</comment>
<dbReference type="EMBL" id="BMAU01021225">
    <property type="protein sequence ID" value="GFY01119.1"/>
    <property type="molecule type" value="Genomic_DNA"/>
</dbReference>
<protein>
    <submittedName>
        <fullName evidence="3">CSC1-like protein 1</fullName>
    </submittedName>
</protein>
<dbReference type="GO" id="GO:0005227">
    <property type="term" value="F:calcium-activated cation channel activity"/>
    <property type="evidence" value="ECO:0007669"/>
    <property type="project" value="InterPro"/>
</dbReference>
<organism evidence="3 4">
    <name type="scientific">Trichonephila clavipes</name>
    <name type="common">Golden silk orbweaver</name>
    <name type="synonym">Nephila clavipes</name>
    <dbReference type="NCBI Taxonomy" id="2585209"/>
    <lineage>
        <taxon>Eukaryota</taxon>
        <taxon>Metazoa</taxon>
        <taxon>Ecdysozoa</taxon>
        <taxon>Arthropoda</taxon>
        <taxon>Chelicerata</taxon>
        <taxon>Arachnida</taxon>
        <taxon>Araneae</taxon>
        <taxon>Araneomorphae</taxon>
        <taxon>Entelegynae</taxon>
        <taxon>Araneoidea</taxon>
        <taxon>Nephilidae</taxon>
        <taxon>Trichonephila</taxon>
    </lineage>
</organism>
<dbReference type="Proteomes" id="UP000887159">
    <property type="component" value="Unassembled WGS sequence"/>
</dbReference>
<feature type="transmembrane region" description="Helical" evidence="1">
    <location>
        <begin position="93"/>
        <end position="115"/>
    </location>
</feature>
<dbReference type="PANTHER" id="PTHR13018:SF5">
    <property type="entry name" value="RE44586P"/>
    <property type="match status" value="1"/>
</dbReference>
<gene>
    <name evidence="3" type="primary">TMEM63A</name>
    <name evidence="3" type="ORF">TNCV_5075861</name>
</gene>
<evidence type="ECO:0000256" key="1">
    <source>
        <dbReference type="SAM" id="Phobius"/>
    </source>
</evidence>
<evidence type="ECO:0000313" key="4">
    <source>
        <dbReference type="Proteomes" id="UP000887159"/>
    </source>
</evidence>
<sequence length="137" mass="15450">MENSDHFIYFHHTLVSDDDVPSDNDSYKCSVLRSNRSILVLSGKFEGIPDNLAINVITWLGICSWLRAIFVLKDDQILKRNGPDAIQYLSFQRHIIVFLAIICIICLTVVLPVNLQGDLVDEDSKFGRTTLSNLDPA</sequence>
<reference evidence="3" key="1">
    <citation type="submission" date="2020-08" db="EMBL/GenBank/DDBJ databases">
        <title>Multicomponent nature underlies the extraordinary mechanical properties of spider dragline silk.</title>
        <authorList>
            <person name="Kono N."/>
            <person name="Nakamura H."/>
            <person name="Mori M."/>
            <person name="Yoshida Y."/>
            <person name="Ohtoshi R."/>
            <person name="Malay A.D."/>
            <person name="Moran D.A.P."/>
            <person name="Tomita M."/>
            <person name="Numata K."/>
            <person name="Arakawa K."/>
        </authorList>
    </citation>
    <scope>NUCLEOTIDE SEQUENCE</scope>
</reference>
<dbReference type="Pfam" id="PF13967">
    <property type="entry name" value="RSN1_TM"/>
    <property type="match status" value="1"/>
</dbReference>
<feature type="transmembrane region" description="Helical" evidence="1">
    <location>
        <begin position="52"/>
        <end position="72"/>
    </location>
</feature>
<keyword evidence="1" id="KW-0812">Transmembrane</keyword>
<dbReference type="AlphaFoldDB" id="A0A8X6VB73"/>
<keyword evidence="1" id="KW-1133">Transmembrane helix</keyword>
<keyword evidence="4" id="KW-1185">Reference proteome</keyword>
<dbReference type="InterPro" id="IPR032880">
    <property type="entry name" value="CSC1/OSCA1-like_N"/>
</dbReference>
<keyword evidence="1" id="KW-0472">Membrane</keyword>
<dbReference type="GO" id="GO:0005886">
    <property type="term" value="C:plasma membrane"/>
    <property type="evidence" value="ECO:0007669"/>
    <property type="project" value="TreeGrafter"/>
</dbReference>